<accession>E9D881</accession>
<dbReference type="EMBL" id="GL636494">
    <property type="protein sequence ID" value="EFW17590.1"/>
    <property type="molecule type" value="Genomic_DNA"/>
</dbReference>
<keyword evidence="2" id="KW-1185">Reference proteome</keyword>
<dbReference type="AlphaFoldDB" id="E9D881"/>
<gene>
    <name evidence="1" type="ORF">CPSG_06033</name>
</gene>
<reference evidence="2" key="1">
    <citation type="journal article" date="2010" name="Genome Res.">
        <title>Population genomic sequencing of Coccidioides fungi reveals recent hybridization and transposon control.</title>
        <authorList>
            <person name="Neafsey D.E."/>
            <person name="Barker B.M."/>
            <person name="Sharpton T.J."/>
            <person name="Stajich J.E."/>
            <person name="Park D.J."/>
            <person name="Whiston E."/>
            <person name="Hung C.-Y."/>
            <person name="McMahan C."/>
            <person name="White J."/>
            <person name="Sykes S."/>
            <person name="Heiman D."/>
            <person name="Young S."/>
            <person name="Zeng Q."/>
            <person name="Abouelleil A."/>
            <person name="Aftuck L."/>
            <person name="Bessette D."/>
            <person name="Brown A."/>
            <person name="FitzGerald M."/>
            <person name="Lui A."/>
            <person name="Macdonald J.P."/>
            <person name="Priest M."/>
            <person name="Orbach M.J."/>
            <person name="Galgiani J.N."/>
            <person name="Kirkland T.N."/>
            <person name="Cole G.T."/>
            <person name="Birren B.W."/>
            <person name="Henn M.R."/>
            <person name="Taylor J.W."/>
            <person name="Rounsley S.D."/>
        </authorList>
    </citation>
    <scope>NUCLEOTIDE SEQUENCE [LARGE SCALE GENOMIC DNA]</scope>
    <source>
        <strain evidence="2">RMSCC 757 / Silveira</strain>
    </source>
</reference>
<protein>
    <submittedName>
        <fullName evidence="1">Predicted protein</fullName>
    </submittedName>
</protein>
<sequence>MISRSKVVDSYQKQVPYSTGTDKEIRKALLQTDRWLLSSITKGCGAGTT</sequence>
<dbReference type="Proteomes" id="UP000002497">
    <property type="component" value="Unassembled WGS sequence"/>
</dbReference>
<reference evidence="2" key="2">
    <citation type="submission" date="2010-03" db="EMBL/GenBank/DDBJ databases">
        <title>The genome sequence of Coccidioides posadasii strain Silveira.</title>
        <authorList>
            <consortium name="The Broad Institute Genome Sequencing Center for Infectious Disease"/>
            <person name="Neafsey D."/>
            <person name="Orbach M."/>
            <person name="Henn M.R."/>
            <person name="Cole G.T."/>
            <person name="Galgiani J."/>
            <person name="Gardner M.J."/>
            <person name="Kirkland T.N."/>
            <person name="Taylor J.W."/>
            <person name="Young S.K."/>
            <person name="Zeng Q."/>
            <person name="Koehrsen M."/>
            <person name="Alvarado L."/>
            <person name="Berlin A."/>
            <person name="Borenstein D."/>
            <person name="Chapman S.B."/>
            <person name="Chen Z."/>
            <person name="Engels R."/>
            <person name="Freedman E."/>
            <person name="Gellesch M."/>
            <person name="Goldberg J."/>
            <person name="Griggs A."/>
            <person name="Gujja S."/>
            <person name="Heilman E."/>
            <person name="Heiman D."/>
            <person name="Howarth C."/>
            <person name="Jen D."/>
            <person name="Larson L."/>
            <person name="Mehta T."/>
            <person name="Neiman D."/>
            <person name="Park D."/>
            <person name="Pearson M."/>
            <person name="Richards J."/>
            <person name="Roberts A."/>
            <person name="Saif S."/>
            <person name="Shea T."/>
            <person name="Shenoy N."/>
            <person name="Sisk P."/>
            <person name="Stolte C."/>
            <person name="Sykes S."/>
            <person name="Walk T."/>
            <person name="White J."/>
            <person name="Yandava C."/>
            <person name="Haas B."/>
            <person name="Nusbaum C."/>
            <person name="Birren B."/>
        </authorList>
    </citation>
    <scope>NUCLEOTIDE SEQUENCE [LARGE SCALE GENOMIC DNA]</scope>
    <source>
        <strain evidence="2">RMSCC 757 / Silveira</strain>
    </source>
</reference>
<organism evidence="2">
    <name type="scientific">Coccidioides posadasii (strain RMSCC 757 / Silveira)</name>
    <name type="common">Valley fever fungus</name>
    <dbReference type="NCBI Taxonomy" id="443226"/>
    <lineage>
        <taxon>Eukaryota</taxon>
        <taxon>Fungi</taxon>
        <taxon>Dikarya</taxon>
        <taxon>Ascomycota</taxon>
        <taxon>Pezizomycotina</taxon>
        <taxon>Eurotiomycetes</taxon>
        <taxon>Eurotiomycetidae</taxon>
        <taxon>Onygenales</taxon>
        <taxon>Onygenaceae</taxon>
        <taxon>Coccidioides</taxon>
    </lineage>
</organism>
<evidence type="ECO:0000313" key="2">
    <source>
        <dbReference type="Proteomes" id="UP000002497"/>
    </source>
</evidence>
<evidence type="ECO:0000313" key="1">
    <source>
        <dbReference type="EMBL" id="EFW17590.1"/>
    </source>
</evidence>
<dbReference type="HOGENOM" id="CLU_3142985_0_0_1"/>
<name>E9D881_COCPS</name>
<dbReference type="VEuPathDB" id="FungiDB:CPSG_06033"/>
<proteinExistence type="predicted"/>